<dbReference type="GeneID" id="36337822"/>
<gene>
    <name evidence="1" type="ORF">EGR_02107</name>
</gene>
<dbReference type="EMBL" id="APAU02000009">
    <property type="protein sequence ID" value="EUB63013.1"/>
    <property type="molecule type" value="Genomic_DNA"/>
</dbReference>
<sequence>MMPETESVGTGFHFCERDFLPIRSIIIEPRHEKRTNKIANLRFIRGCWNLFEHGRHPITAPKTHFMLSLMVVLLMLPTISEASTSIKDNLEALKTYKIILSLQYGLDKEKITKINWIL</sequence>
<protein>
    <submittedName>
        <fullName evidence="1">Uncharacterized protein</fullName>
    </submittedName>
</protein>
<dbReference type="Proteomes" id="UP000019149">
    <property type="component" value="Unassembled WGS sequence"/>
</dbReference>
<accession>W6UP50</accession>
<keyword evidence="2" id="KW-1185">Reference proteome</keyword>
<dbReference type="CTD" id="36337822"/>
<dbReference type="RefSeq" id="XP_024354209.1">
    <property type="nucleotide sequence ID" value="XM_024491356.1"/>
</dbReference>
<comment type="caution">
    <text evidence="1">The sequence shown here is derived from an EMBL/GenBank/DDBJ whole genome shotgun (WGS) entry which is preliminary data.</text>
</comment>
<evidence type="ECO:0000313" key="1">
    <source>
        <dbReference type="EMBL" id="EUB63013.1"/>
    </source>
</evidence>
<dbReference type="AlphaFoldDB" id="W6UP50"/>
<organism evidence="1 2">
    <name type="scientific">Echinococcus granulosus</name>
    <name type="common">Hydatid tapeworm</name>
    <dbReference type="NCBI Taxonomy" id="6210"/>
    <lineage>
        <taxon>Eukaryota</taxon>
        <taxon>Metazoa</taxon>
        <taxon>Spiralia</taxon>
        <taxon>Lophotrochozoa</taxon>
        <taxon>Platyhelminthes</taxon>
        <taxon>Cestoda</taxon>
        <taxon>Eucestoda</taxon>
        <taxon>Cyclophyllidea</taxon>
        <taxon>Taeniidae</taxon>
        <taxon>Echinococcus</taxon>
        <taxon>Echinococcus granulosus group</taxon>
    </lineage>
</organism>
<reference evidence="1 2" key="1">
    <citation type="journal article" date="2013" name="Nat. Genet.">
        <title>The genome of the hydatid tapeworm Echinococcus granulosus.</title>
        <authorList>
            <person name="Zheng H."/>
            <person name="Zhang W."/>
            <person name="Zhang L."/>
            <person name="Zhang Z."/>
            <person name="Li J."/>
            <person name="Lu G."/>
            <person name="Zhu Y."/>
            <person name="Wang Y."/>
            <person name="Huang Y."/>
            <person name="Liu J."/>
            <person name="Kang H."/>
            <person name="Chen J."/>
            <person name="Wang L."/>
            <person name="Chen A."/>
            <person name="Yu S."/>
            <person name="Gao Z."/>
            <person name="Jin L."/>
            <person name="Gu W."/>
            <person name="Wang Z."/>
            <person name="Zhao L."/>
            <person name="Shi B."/>
            <person name="Wen H."/>
            <person name="Lin R."/>
            <person name="Jones M.K."/>
            <person name="Brejova B."/>
            <person name="Vinar T."/>
            <person name="Zhao G."/>
            <person name="McManus D.P."/>
            <person name="Chen Z."/>
            <person name="Zhou Y."/>
            <person name="Wang S."/>
        </authorList>
    </citation>
    <scope>NUCLEOTIDE SEQUENCE [LARGE SCALE GENOMIC DNA]</scope>
</reference>
<name>W6UP50_ECHGR</name>
<evidence type="ECO:0000313" key="2">
    <source>
        <dbReference type="Proteomes" id="UP000019149"/>
    </source>
</evidence>
<proteinExistence type="predicted"/>
<dbReference type="KEGG" id="egl:EGR_02107"/>